<evidence type="ECO:0000256" key="1">
    <source>
        <dbReference type="SAM" id="MobiDB-lite"/>
    </source>
</evidence>
<dbReference type="EMBL" id="BNJQ01000029">
    <property type="protein sequence ID" value="GHP10496.1"/>
    <property type="molecule type" value="Genomic_DNA"/>
</dbReference>
<comment type="caution">
    <text evidence="2">The sequence shown here is derived from an EMBL/GenBank/DDBJ whole genome shotgun (WGS) entry which is preliminary data.</text>
</comment>
<proteinExistence type="predicted"/>
<protein>
    <submittedName>
        <fullName evidence="2">Uncharacterized protein</fullName>
    </submittedName>
</protein>
<sequence>MNGRPTNPRYRTAEVHAPRNPGRTQKTDKSKYSKPSQKVEKTFVINDQTIVLPNQDDENVNAPQHGSDDEGTTSDGGSRSVDAEKKDAGLDASLPDPLGSM</sequence>
<gene>
    <name evidence="2" type="ORF">PPROV_000922700</name>
</gene>
<feature type="region of interest" description="Disordered" evidence="1">
    <location>
        <begin position="1"/>
        <end position="101"/>
    </location>
</feature>
<accession>A0A830HSN9</accession>
<name>A0A830HSN9_9CHLO</name>
<dbReference type="Proteomes" id="UP000660262">
    <property type="component" value="Unassembled WGS sequence"/>
</dbReference>
<dbReference type="AlphaFoldDB" id="A0A830HSN9"/>
<evidence type="ECO:0000313" key="3">
    <source>
        <dbReference type="Proteomes" id="UP000660262"/>
    </source>
</evidence>
<feature type="compositionally biased region" description="Basic and acidic residues" evidence="1">
    <location>
        <begin position="25"/>
        <end position="41"/>
    </location>
</feature>
<evidence type="ECO:0000313" key="2">
    <source>
        <dbReference type="EMBL" id="GHP10496.1"/>
    </source>
</evidence>
<keyword evidence="3" id="KW-1185">Reference proteome</keyword>
<organism evidence="2 3">
    <name type="scientific">Pycnococcus provasolii</name>
    <dbReference type="NCBI Taxonomy" id="41880"/>
    <lineage>
        <taxon>Eukaryota</taxon>
        <taxon>Viridiplantae</taxon>
        <taxon>Chlorophyta</taxon>
        <taxon>Pseudoscourfieldiophyceae</taxon>
        <taxon>Pseudoscourfieldiales</taxon>
        <taxon>Pycnococcaceae</taxon>
        <taxon>Pycnococcus</taxon>
    </lineage>
</organism>
<reference evidence="2" key="1">
    <citation type="submission" date="2020-10" db="EMBL/GenBank/DDBJ databases">
        <title>Unveiling of a novel bifunctional photoreceptor, Dualchrome1, isolated from a cosmopolitan green alga.</title>
        <authorList>
            <person name="Suzuki S."/>
            <person name="Kawachi M."/>
        </authorList>
    </citation>
    <scope>NUCLEOTIDE SEQUENCE</scope>
    <source>
        <strain evidence="2">NIES 2893</strain>
    </source>
</reference>